<dbReference type="Pfam" id="PF02744">
    <property type="entry name" value="GalP_UDP_tr_C"/>
    <property type="match status" value="1"/>
</dbReference>
<feature type="domain" description="Galactose-1-phosphate uridyl transferase N-terminal" evidence="10">
    <location>
        <begin position="85"/>
        <end position="260"/>
    </location>
</feature>
<dbReference type="InterPro" id="IPR005850">
    <property type="entry name" value="GalP_Utransf_C"/>
</dbReference>
<keyword evidence="6 9" id="KW-0548">Nucleotidyltransferase</keyword>
<keyword evidence="8 9" id="KW-0119">Carbohydrate metabolism</keyword>
<evidence type="ECO:0000313" key="12">
    <source>
        <dbReference type="EMBL" id="WGK70310.1"/>
    </source>
</evidence>
<comment type="subcellular location">
    <subcellularLocation>
        <location evidence="2 9">Cytoplasm</location>
    </subcellularLocation>
</comment>
<comment type="pathway">
    <text evidence="9">Carbohydrate metabolism; galactose metabolism.</text>
</comment>
<evidence type="ECO:0000256" key="5">
    <source>
        <dbReference type="ARBA" id="ARBA00022679"/>
    </source>
</evidence>
<keyword evidence="4 9" id="KW-0963">Cytoplasm</keyword>
<dbReference type="EMBL" id="CP123443">
    <property type="protein sequence ID" value="WGK70310.1"/>
    <property type="molecule type" value="Genomic_DNA"/>
</dbReference>
<feature type="domain" description="Galactose-1-phosphate uridyl transferase C-terminal" evidence="11">
    <location>
        <begin position="276"/>
        <end position="458"/>
    </location>
</feature>
<evidence type="ECO:0000313" key="13">
    <source>
        <dbReference type="Proteomes" id="UP001228690"/>
    </source>
</evidence>
<keyword evidence="5 9" id="KW-0808">Transferase</keyword>
<dbReference type="InterPro" id="IPR000766">
    <property type="entry name" value="GalP_uridyl_Trfase_II"/>
</dbReference>
<dbReference type="InterPro" id="IPR005849">
    <property type="entry name" value="GalP_Utransf_N"/>
</dbReference>
<reference evidence="12 13" key="1">
    <citation type="submission" date="2023-04" db="EMBL/GenBank/DDBJ databases">
        <title>Spirochaete genome identified in red abalone sample constitutes a novel genus.</title>
        <authorList>
            <person name="Sharma S.P."/>
            <person name="Purcell C.M."/>
            <person name="Hyde J.R."/>
            <person name="Severin A.J."/>
        </authorList>
    </citation>
    <scope>NUCLEOTIDE SEQUENCE [LARGE SCALE GENOMIC DNA]</scope>
    <source>
        <strain evidence="12 13">SP-2023</strain>
    </source>
</reference>
<dbReference type="GO" id="GO:0016779">
    <property type="term" value="F:nucleotidyltransferase activity"/>
    <property type="evidence" value="ECO:0007669"/>
    <property type="project" value="UniProtKB-KW"/>
</dbReference>
<evidence type="ECO:0000259" key="11">
    <source>
        <dbReference type="Pfam" id="PF02744"/>
    </source>
</evidence>
<name>A0ABY8MJV5_9SPIO</name>
<proteinExistence type="inferred from homology"/>
<evidence type="ECO:0000256" key="8">
    <source>
        <dbReference type="ARBA" id="ARBA00023277"/>
    </source>
</evidence>
<dbReference type="PANTHER" id="PTHR39191:SF1">
    <property type="entry name" value="DUF4922 DOMAIN-CONTAINING PROTEIN"/>
    <property type="match status" value="1"/>
</dbReference>
<evidence type="ECO:0000256" key="3">
    <source>
        <dbReference type="ARBA" id="ARBA00008706"/>
    </source>
</evidence>
<evidence type="ECO:0000259" key="10">
    <source>
        <dbReference type="Pfam" id="PF01087"/>
    </source>
</evidence>
<dbReference type="HAMAP" id="MF_00571">
    <property type="entry name" value="GalP_UDP_trans"/>
    <property type="match status" value="1"/>
</dbReference>
<evidence type="ECO:0000256" key="7">
    <source>
        <dbReference type="ARBA" id="ARBA00023144"/>
    </source>
</evidence>
<dbReference type="Proteomes" id="UP001228690">
    <property type="component" value="Chromosome"/>
</dbReference>
<comment type="catalytic activity">
    <reaction evidence="1 9">
        <text>alpha-D-galactose 1-phosphate + UDP-alpha-D-glucose = alpha-D-glucose 1-phosphate + UDP-alpha-D-galactose</text>
        <dbReference type="Rhea" id="RHEA:13989"/>
        <dbReference type="ChEBI" id="CHEBI:58336"/>
        <dbReference type="ChEBI" id="CHEBI:58601"/>
        <dbReference type="ChEBI" id="CHEBI:58885"/>
        <dbReference type="ChEBI" id="CHEBI:66914"/>
        <dbReference type="EC" id="2.7.7.12"/>
    </reaction>
</comment>
<sequence length="550" mass="62838">MQEPGVRQNRDMDICLRLERLLDFAREHLLLESRDRVVVRHRLYLFLGLEGFELQTRELQAQNRNGPVGLAAQAQAQKQEDIYSLTAEILCWAAEQKLYDGESITDSDLFLANLLGQLLPLASRLEQRFWQLYRDSPSGATEFFYRFSTNAGYIRSDRLARNFSWDSDSAYGRMEITINLSKPEKDPKTIAAAGRKESSGYPKCVLCPENEGYPGHRSWAPRFNHRVIELELDGKGFAMQYSPYLYYPEHSILLSREHRPMVIDREAFAELFDFVRRFPHYMAGSNADLPIVGGSILSHHHFQAGCYEFPMFRAPAMPGVEELQWLRMGAGSTRTEVRAEILQWPLSCLRLSSSEISPLLDLGRHVLECWRSYSDESIGIQAHSDAPHNTITPIVRRTAAGIYQFFLVLRNNRTDERHPLGLYHPHSEIHHIKKENIGLIEVMGLAILPGRLKEEMRMMEGYLAGSEAERTELRQLAQLQQHLPWLDGLLDNSESSDSLPIGLLPTDPAGWKIYIRARIAEVFAEGLSHCGVLKDVAAWSRFLHFCGLTV</sequence>
<protein>
    <recommendedName>
        <fullName evidence="9">Galactose-1-phosphate uridylyltransferase</fullName>
        <shortName evidence="9">Gal-1-P uridylyltransferase</shortName>
        <ecNumber evidence="9">2.7.7.12</ecNumber>
    </recommendedName>
    <alternativeName>
        <fullName evidence="9">UDP-glucose--hexose-1-phosphate uridylyltransferase</fullName>
    </alternativeName>
</protein>
<keyword evidence="7 9" id="KW-0299">Galactose metabolism</keyword>
<evidence type="ECO:0000256" key="6">
    <source>
        <dbReference type="ARBA" id="ARBA00022695"/>
    </source>
</evidence>
<evidence type="ECO:0000256" key="2">
    <source>
        <dbReference type="ARBA" id="ARBA00004496"/>
    </source>
</evidence>
<accession>A0ABY8MJV5</accession>
<dbReference type="RefSeq" id="WP_326928521.1">
    <property type="nucleotide sequence ID" value="NZ_CP123443.1"/>
</dbReference>
<evidence type="ECO:0000256" key="4">
    <source>
        <dbReference type="ARBA" id="ARBA00022490"/>
    </source>
</evidence>
<dbReference type="EC" id="2.7.7.12" evidence="9"/>
<gene>
    <name evidence="9" type="primary">galT</name>
    <name evidence="12" type="ORF">P0082_05470</name>
</gene>
<evidence type="ECO:0000256" key="9">
    <source>
        <dbReference type="HAMAP-Rule" id="MF_00571"/>
    </source>
</evidence>
<comment type="similarity">
    <text evidence="3 9">Belongs to the galactose-1-phosphate uridylyltransferase type 2 family.</text>
</comment>
<evidence type="ECO:0000256" key="1">
    <source>
        <dbReference type="ARBA" id="ARBA00001107"/>
    </source>
</evidence>
<keyword evidence="13" id="KW-1185">Reference proteome</keyword>
<dbReference type="Pfam" id="PF01087">
    <property type="entry name" value="GalP_UDP_transf"/>
    <property type="match status" value="1"/>
</dbReference>
<organism evidence="12 13">
    <name type="scientific">Candidatus Haliotispira prima</name>
    <dbReference type="NCBI Taxonomy" id="3034016"/>
    <lineage>
        <taxon>Bacteria</taxon>
        <taxon>Pseudomonadati</taxon>
        <taxon>Spirochaetota</taxon>
        <taxon>Spirochaetia</taxon>
        <taxon>Spirochaetales</taxon>
        <taxon>Spirochaetaceae</taxon>
        <taxon>Candidatus Haliotispira</taxon>
    </lineage>
</organism>
<dbReference type="PANTHER" id="PTHR39191">
    <property type="entry name" value="GALACTOSE-1-PHOSPHATE URIDYLYLTRANSFERASE"/>
    <property type="match status" value="1"/>
</dbReference>